<dbReference type="GO" id="GO:0043171">
    <property type="term" value="P:peptide catabolic process"/>
    <property type="evidence" value="ECO:0007669"/>
    <property type="project" value="TreeGrafter"/>
</dbReference>
<dbReference type="GO" id="GO:0070006">
    <property type="term" value="F:metalloaminopeptidase activity"/>
    <property type="evidence" value="ECO:0007669"/>
    <property type="project" value="TreeGrafter"/>
</dbReference>
<keyword evidence="3" id="KW-1185">Reference proteome</keyword>
<dbReference type="Proteomes" id="UP000266673">
    <property type="component" value="Unassembled WGS sequence"/>
</dbReference>
<comment type="caution">
    <text evidence="2">The sequence shown here is derived from an EMBL/GenBank/DDBJ whole genome shotgun (WGS) entry which is preliminary data.</text>
</comment>
<dbReference type="GO" id="GO:0006508">
    <property type="term" value="P:proteolysis"/>
    <property type="evidence" value="ECO:0007669"/>
    <property type="project" value="TreeGrafter"/>
</dbReference>
<dbReference type="AlphaFoldDB" id="A0A397V8Y8"/>
<dbReference type="Pfam" id="PF17900">
    <property type="entry name" value="Peptidase_M1_N"/>
    <property type="match status" value="1"/>
</dbReference>
<proteinExistence type="predicted"/>
<organism evidence="2 3">
    <name type="scientific">Gigaspora rosea</name>
    <dbReference type="NCBI Taxonomy" id="44941"/>
    <lineage>
        <taxon>Eukaryota</taxon>
        <taxon>Fungi</taxon>
        <taxon>Fungi incertae sedis</taxon>
        <taxon>Mucoromycota</taxon>
        <taxon>Glomeromycotina</taxon>
        <taxon>Glomeromycetes</taxon>
        <taxon>Diversisporales</taxon>
        <taxon>Gigasporaceae</taxon>
        <taxon>Gigaspora</taxon>
    </lineage>
</organism>
<name>A0A397V8Y8_9GLOM</name>
<dbReference type="GO" id="GO:0005615">
    <property type="term" value="C:extracellular space"/>
    <property type="evidence" value="ECO:0007669"/>
    <property type="project" value="TreeGrafter"/>
</dbReference>
<dbReference type="GO" id="GO:0005737">
    <property type="term" value="C:cytoplasm"/>
    <property type="evidence" value="ECO:0007669"/>
    <property type="project" value="TreeGrafter"/>
</dbReference>
<dbReference type="STRING" id="44941.A0A397V8Y8"/>
<evidence type="ECO:0000313" key="3">
    <source>
        <dbReference type="Proteomes" id="UP000266673"/>
    </source>
</evidence>
<dbReference type="PANTHER" id="PTHR11533">
    <property type="entry name" value="PROTEASE M1 ZINC METALLOPROTEASE"/>
    <property type="match status" value="1"/>
</dbReference>
<dbReference type="GO" id="GO:0042277">
    <property type="term" value="F:peptide binding"/>
    <property type="evidence" value="ECO:0007669"/>
    <property type="project" value="TreeGrafter"/>
</dbReference>
<dbReference type="EMBL" id="QKWP01000509">
    <property type="protein sequence ID" value="RIB18890.1"/>
    <property type="molecule type" value="Genomic_DNA"/>
</dbReference>
<dbReference type="Gene3D" id="2.60.40.1730">
    <property type="entry name" value="tricorn interacting facor f3 domain"/>
    <property type="match status" value="1"/>
</dbReference>
<reference evidence="2 3" key="1">
    <citation type="submission" date="2018-06" db="EMBL/GenBank/DDBJ databases">
        <title>Comparative genomics reveals the genomic features of Rhizophagus irregularis, R. cerebriforme, R. diaphanum and Gigaspora rosea, and their symbiotic lifestyle signature.</title>
        <authorList>
            <person name="Morin E."/>
            <person name="San Clemente H."/>
            <person name="Chen E.C.H."/>
            <person name="De La Providencia I."/>
            <person name="Hainaut M."/>
            <person name="Kuo A."/>
            <person name="Kohler A."/>
            <person name="Murat C."/>
            <person name="Tang N."/>
            <person name="Roy S."/>
            <person name="Loubradou J."/>
            <person name="Henrissat B."/>
            <person name="Grigoriev I.V."/>
            <person name="Corradi N."/>
            <person name="Roux C."/>
            <person name="Martin F.M."/>
        </authorList>
    </citation>
    <scope>NUCLEOTIDE SEQUENCE [LARGE SCALE GENOMIC DNA]</scope>
    <source>
        <strain evidence="2 3">DAOM 194757</strain>
    </source>
</reference>
<dbReference type="GO" id="GO:0016020">
    <property type="term" value="C:membrane"/>
    <property type="evidence" value="ECO:0007669"/>
    <property type="project" value="TreeGrafter"/>
</dbReference>
<dbReference type="SUPFAM" id="SSF63737">
    <property type="entry name" value="Leukotriene A4 hydrolase N-terminal domain"/>
    <property type="match status" value="1"/>
</dbReference>
<dbReference type="InterPro" id="IPR045357">
    <property type="entry name" value="Aminopeptidase_N-like_N"/>
</dbReference>
<feature type="non-terminal residue" evidence="2">
    <location>
        <position position="1"/>
    </location>
</feature>
<dbReference type="OrthoDB" id="10031169at2759"/>
<evidence type="ECO:0000259" key="1">
    <source>
        <dbReference type="Pfam" id="PF17900"/>
    </source>
</evidence>
<dbReference type="InterPro" id="IPR050344">
    <property type="entry name" value="Peptidase_M1_aminopeptidases"/>
</dbReference>
<evidence type="ECO:0000313" key="2">
    <source>
        <dbReference type="EMBL" id="RIB18890.1"/>
    </source>
</evidence>
<accession>A0A397V8Y8</accession>
<dbReference type="GO" id="GO:0008270">
    <property type="term" value="F:zinc ion binding"/>
    <property type="evidence" value="ECO:0007669"/>
    <property type="project" value="TreeGrafter"/>
</dbReference>
<dbReference type="InterPro" id="IPR042097">
    <property type="entry name" value="Aminopeptidase_N-like_N_sf"/>
</dbReference>
<dbReference type="PANTHER" id="PTHR11533:SF174">
    <property type="entry name" value="PUROMYCIN-SENSITIVE AMINOPEPTIDASE-RELATED"/>
    <property type="match status" value="1"/>
</dbReference>
<sequence length="134" mass="15265">DTRKRQVLPTNVRPTHYDLTLTPDLKSFTFEGTETVRYINYNFISVLGRISICTLDNNYVTCISIVLIQIAIDISYDTQKQTVSLTFPEELSTGSKAALHLEFTRILNDQMYGFYQSSYEDKSGNTNSLLSTQC</sequence>
<gene>
    <name evidence="2" type="ORF">C2G38_2308858</name>
</gene>
<feature type="domain" description="Aminopeptidase N-like N-terminal" evidence="1">
    <location>
        <begin position="14"/>
        <end position="134"/>
    </location>
</feature>
<protein>
    <recommendedName>
        <fullName evidence="1">Aminopeptidase N-like N-terminal domain-containing protein</fullName>
    </recommendedName>
</protein>